<accession>A0A7X9FSF3</accession>
<dbReference type="EMBL" id="JAAZON010000340">
    <property type="protein sequence ID" value="NMC63048.1"/>
    <property type="molecule type" value="Genomic_DNA"/>
</dbReference>
<name>A0A7X9FSF3_9DELT</name>
<sequence>MLKPRDLLLIFLFFPAACTIPPAEAPKSQLQVRAIQTREYDERDMKTVMKSLIDVLQDEGFMIKNADSNLGFISAQKEVDIERPGDAFFGGFGRPREIPRWRKSAQIEASINISEFGKTTRVRANFQRKELDNIGATVAVYAIDDERFFQYFFEKVDKGLFIQKEKI</sequence>
<gene>
    <name evidence="1" type="ORF">GYA55_07755</name>
</gene>
<dbReference type="Proteomes" id="UP000524246">
    <property type="component" value="Unassembled WGS sequence"/>
</dbReference>
<reference evidence="1 2" key="1">
    <citation type="journal article" date="2020" name="Biotechnol. Biofuels">
        <title>New insights from the biogas microbiome by comprehensive genome-resolved metagenomics of nearly 1600 species originating from multiple anaerobic digesters.</title>
        <authorList>
            <person name="Campanaro S."/>
            <person name="Treu L."/>
            <person name="Rodriguez-R L.M."/>
            <person name="Kovalovszki A."/>
            <person name="Ziels R.M."/>
            <person name="Maus I."/>
            <person name="Zhu X."/>
            <person name="Kougias P.G."/>
            <person name="Basile A."/>
            <person name="Luo G."/>
            <person name="Schluter A."/>
            <person name="Konstantinidis K.T."/>
            <person name="Angelidaki I."/>
        </authorList>
    </citation>
    <scope>NUCLEOTIDE SEQUENCE [LARGE SCALE GENOMIC DNA]</scope>
    <source>
        <strain evidence="1">AS27yjCOA_65</strain>
    </source>
</reference>
<protein>
    <submittedName>
        <fullName evidence="1">Uncharacterized protein</fullName>
    </submittedName>
</protein>
<proteinExistence type="predicted"/>
<dbReference type="AlphaFoldDB" id="A0A7X9FSF3"/>
<evidence type="ECO:0000313" key="2">
    <source>
        <dbReference type="Proteomes" id="UP000524246"/>
    </source>
</evidence>
<comment type="caution">
    <text evidence="1">The sequence shown here is derived from an EMBL/GenBank/DDBJ whole genome shotgun (WGS) entry which is preliminary data.</text>
</comment>
<organism evidence="1 2">
    <name type="scientific">SAR324 cluster bacterium</name>
    <dbReference type="NCBI Taxonomy" id="2024889"/>
    <lineage>
        <taxon>Bacteria</taxon>
        <taxon>Deltaproteobacteria</taxon>
        <taxon>SAR324 cluster</taxon>
    </lineage>
</organism>
<evidence type="ECO:0000313" key="1">
    <source>
        <dbReference type="EMBL" id="NMC63048.1"/>
    </source>
</evidence>